<dbReference type="HOGENOM" id="CLU_042099_0_1_1"/>
<keyword evidence="1" id="KW-1133">Transmembrane helix</keyword>
<keyword evidence="1" id="KW-0472">Membrane</keyword>
<accession>R7UQU6</accession>
<name>R7UQU6_CAPTE</name>
<gene>
    <name evidence="2" type="ORF">CAPTEDRAFT_193239</name>
</gene>
<dbReference type="InterPro" id="IPR012444">
    <property type="entry name" value="DUF1647"/>
</dbReference>
<keyword evidence="4" id="KW-1185">Reference proteome</keyword>
<dbReference type="OMA" id="CELEWRK"/>
<evidence type="ECO:0000313" key="2">
    <source>
        <dbReference type="EMBL" id="ELU05791.1"/>
    </source>
</evidence>
<dbReference type="EMBL" id="KB301235">
    <property type="protein sequence ID" value="ELU05791.1"/>
    <property type="molecule type" value="Genomic_DNA"/>
</dbReference>
<dbReference type="PANTHER" id="PTHR31389:SF4">
    <property type="entry name" value="LD39211P"/>
    <property type="match status" value="1"/>
</dbReference>
<sequence length="346" mass="40455">MRHRKAFAVVLGIMVFIKIISVLVYRHNNTAPQFGNKFLRPIGVSNIVGRTSYKFCYRQDKCKTGKPFNMTQEFVRVMDQLRRTTVDDDVTQMVFVTAASANHFTESLDSIGSIQKHFPGSLILYYDWGLWPLQRQEIQTWCNVQLMELDLREFTSADRSKYYVWKIMVIAHALLNYPRVFWVDSSIRIVTSRFGNIKNVIQSNGGFAMFDDTICDHSTLAVTHPEMFQYFVTDWQMQTKQFQYQGGAVILTRTDFVVDEILQWLLLCVMHPECIAPVPWSMCTFKRDRMARYAKCHRHDQSAFNILASNAFKFKKYSAGGRQQFLIVKRKHAKDYKIKICPNQKQ</sequence>
<reference evidence="3" key="3">
    <citation type="submission" date="2015-06" db="UniProtKB">
        <authorList>
            <consortium name="EnsemblMetazoa"/>
        </authorList>
    </citation>
    <scope>IDENTIFICATION</scope>
</reference>
<dbReference type="EMBL" id="AMQN01007714">
    <property type="status" value="NOT_ANNOTATED_CDS"/>
    <property type="molecule type" value="Genomic_DNA"/>
</dbReference>
<reference evidence="2 4" key="2">
    <citation type="journal article" date="2013" name="Nature">
        <title>Insights into bilaterian evolution from three spiralian genomes.</title>
        <authorList>
            <person name="Simakov O."/>
            <person name="Marletaz F."/>
            <person name="Cho S.J."/>
            <person name="Edsinger-Gonzales E."/>
            <person name="Havlak P."/>
            <person name="Hellsten U."/>
            <person name="Kuo D.H."/>
            <person name="Larsson T."/>
            <person name="Lv J."/>
            <person name="Arendt D."/>
            <person name="Savage R."/>
            <person name="Osoegawa K."/>
            <person name="de Jong P."/>
            <person name="Grimwood J."/>
            <person name="Chapman J.A."/>
            <person name="Shapiro H."/>
            <person name="Aerts A."/>
            <person name="Otillar R.P."/>
            <person name="Terry A.Y."/>
            <person name="Boore J.L."/>
            <person name="Grigoriev I.V."/>
            <person name="Lindberg D.R."/>
            <person name="Seaver E.C."/>
            <person name="Weisblat D.A."/>
            <person name="Putnam N.H."/>
            <person name="Rokhsar D.S."/>
        </authorList>
    </citation>
    <scope>NUCLEOTIDE SEQUENCE</scope>
    <source>
        <strain evidence="2 4">I ESC-2004</strain>
    </source>
</reference>
<reference evidence="4" key="1">
    <citation type="submission" date="2012-12" db="EMBL/GenBank/DDBJ databases">
        <authorList>
            <person name="Hellsten U."/>
            <person name="Grimwood J."/>
            <person name="Chapman J.A."/>
            <person name="Shapiro H."/>
            <person name="Aerts A."/>
            <person name="Otillar R.P."/>
            <person name="Terry A.Y."/>
            <person name="Boore J.L."/>
            <person name="Simakov O."/>
            <person name="Marletaz F."/>
            <person name="Cho S.-J."/>
            <person name="Edsinger-Gonzales E."/>
            <person name="Havlak P."/>
            <person name="Kuo D.-H."/>
            <person name="Larsson T."/>
            <person name="Lv J."/>
            <person name="Arendt D."/>
            <person name="Savage R."/>
            <person name="Osoegawa K."/>
            <person name="de Jong P."/>
            <person name="Lindberg D.R."/>
            <person name="Seaver E.C."/>
            <person name="Weisblat D.A."/>
            <person name="Putnam N.H."/>
            <person name="Grigoriev I.V."/>
            <person name="Rokhsar D.S."/>
        </authorList>
    </citation>
    <scope>NUCLEOTIDE SEQUENCE</scope>
    <source>
        <strain evidence="4">I ESC-2004</strain>
    </source>
</reference>
<dbReference type="Pfam" id="PF07801">
    <property type="entry name" value="DUF1647"/>
    <property type="match status" value="1"/>
</dbReference>
<organism evidence="2">
    <name type="scientific">Capitella teleta</name>
    <name type="common">Polychaete worm</name>
    <dbReference type="NCBI Taxonomy" id="283909"/>
    <lineage>
        <taxon>Eukaryota</taxon>
        <taxon>Metazoa</taxon>
        <taxon>Spiralia</taxon>
        <taxon>Lophotrochozoa</taxon>
        <taxon>Annelida</taxon>
        <taxon>Polychaeta</taxon>
        <taxon>Sedentaria</taxon>
        <taxon>Scolecida</taxon>
        <taxon>Capitellidae</taxon>
        <taxon>Capitella</taxon>
    </lineage>
</organism>
<keyword evidence="1" id="KW-0812">Transmembrane</keyword>
<dbReference type="EnsemblMetazoa" id="CapteT193239">
    <property type="protein sequence ID" value="CapteP193239"/>
    <property type="gene ID" value="CapteG193239"/>
</dbReference>
<proteinExistence type="predicted"/>
<dbReference type="PANTHER" id="PTHR31389">
    <property type="entry name" value="LD39211P"/>
    <property type="match status" value="1"/>
</dbReference>
<feature type="transmembrane region" description="Helical" evidence="1">
    <location>
        <begin position="7"/>
        <end position="25"/>
    </location>
</feature>
<evidence type="ECO:0000256" key="1">
    <source>
        <dbReference type="SAM" id="Phobius"/>
    </source>
</evidence>
<evidence type="ECO:0000313" key="4">
    <source>
        <dbReference type="Proteomes" id="UP000014760"/>
    </source>
</evidence>
<dbReference type="FunCoup" id="R7UQU6">
    <property type="interactions" value="93"/>
</dbReference>
<dbReference type="OrthoDB" id="5954868at2759"/>
<protein>
    <recommendedName>
        <fullName evidence="5">Nucleotide-diphospho-sugar transferase domain-containing protein</fullName>
    </recommendedName>
</protein>
<dbReference type="AlphaFoldDB" id="R7UQU6"/>
<dbReference type="Proteomes" id="UP000014760">
    <property type="component" value="Unassembled WGS sequence"/>
</dbReference>
<evidence type="ECO:0008006" key="5">
    <source>
        <dbReference type="Google" id="ProtNLM"/>
    </source>
</evidence>
<evidence type="ECO:0000313" key="3">
    <source>
        <dbReference type="EnsemblMetazoa" id="CapteP193239"/>
    </source>
</evidence>